<dbReference type="PANTHER" id="PTHR10151">
    <property type="entry name" value="ECTONUCLEOTIDE PYROPHOSPHATASE/PHOSPHODIESTERASE"/>
    <property type="match status" value="1"/>
</dbReference>
<dbReference type="Pfam" id="PF01033">
    <property type="entry name" value="Somatomedin_B"/>
    <property type="match status" value="1"/>
</dbReference>
<protein>
    <recommendedName>
        <fullName evidence="3">SMB domain-containing protein</fullName>
    </recommendedName>
</protein>
<evidence type="ECO:0000256" key="2">
    <source>
        <dbReference type="SAM" id="SignalP"/>
    </source>
</evidence>
<dbReference type="Pfam" id="PF01663">
    <property type="entry name" value="Phosphodiest"/>
    <property type="match status" value="1"/>
</dbReference>
<dbReference type="InterPro" id="IPR001212">
    <property type="entry name" value="Somatomedin_B_dom"/>
</dbReference>
<feature type="chain" id="PRO_5012836137" description="SMB domain-containing protein" evidence="2">
    <location>
        <begin position="16"/>
        <end position="1035"/>
    </location>
</feature>
<organism evidence="4">
    <name type="scientific">Oikopleura dioica</name>
    <name type="common">Tunicate</name>
    <dbReference type="NCBI Taxonomy" id="34765"/>
    <lineage>
        <taxon>Eukaryota</taxon>
        <taxon>Metazoa</taxon>
        <taxon>Chordata</taxon>
        <taxon>Tunicata</taxon>
        <taxon>Appendicularia</taxon>
        <taxon>Copelata</taxon>
        <taxon>Oikopleuridae</taxon>
        <taxon>Oikopleura</taxon>
    </lineage>
</organism>
<dbReference type="Proteomes" id="UP000011014">
    <property type="component" value="Unassembled WGS sequence"/>
</dbReference>
<accession>E4YIQ7</accession>
<dbReference type="PANTHER" id="PTHR10151:SF114">
    <property type="entry name" value="ECTONUCLEOTIDE PYROPHOSPHATASE_PHOSPHODIESTERASE C27A7.3"/>
    <property type="match status" value="1"/>
</dbReference>
<dbReference type="SUPFAM" id="SSF53649">
    <property type="entry name" value="Alkaline phosphatase-like"/>
    <property type="match status" value="1"/>
</dbReference>
<feature type="domain" description="SMB" evidence="3">
    <location>
        <begin position="271"/>
        <end position="320"/>
    </location>
</feature>
<reference evidence="4" key="1">
    <citation type="journal article" date="2010" name="Science">
        <title>Plasticity of animal genome architecture unmasked by rapid evolution of a pelagic tunicate.</title>
        <authorList>
            <person name="Denoeud F."/>
            <person name="Henriet S."/>
            <person name="Mungpakdee S."/>
            <person name="Aury J.M."/>
            <person name="Da Silva C."/>
            <person name="Brinkmann H."/>
            <person name="Mikhaleva J."/>
            <person name="Olsen L.C."/>
            <person name="Jubin C."/>
            <person name="Canestro C."/>
            <person name="Bouquet J.M."/>
            <person name="Danks G."/>
            <person name="Poulain J."/>
            <person name="Campsteijn C."/>
            <person name="Adamski M."/>
            <person name="Cross I."/>
            <person name="Yadetie F."/>
            <person name="Muffato M."/>
            <person name="Louis A."/>
            <person name="Butcher S."/>
            <person name="Tsagkogeorga G."/>
            <person name="Konrad A."/>
            <person name="Singh S."/>
            <person name="Jensen M.F."/>
            <person name="Cong E.H."/>
            <person name="Eikeseth-Otteraa H."/>
            <person name="Noel B."/>
            <person name="Anthouard V."/>
            <person name="Porcel B.M."/>
            <person name="Kachouri-Lafond R."/>
            <person name="Nishino A."/>
            <person name="Ugolini M."/>
            <person name="Chourrout P."/>
            <person name="Nishida H."/>
            <person name="Aasland R."/>
            <person name="Huzurbazar S."/>
            <person name="Westhof E."/>
            <person name="Delsuc F."/>
            <person name="Lehrach H."/>
            <person name="Reinhardt R."/>
            <person name="Weissenbach J."/>
            <person name="Roy S.W."/>
            <person name="Artiguenave F."/>
            <person name="Postlethwait J.H."/>
            <person name="Manak J.R."/>
            <person name="Thompson E.M."/>
            <person name="Jaillon O."/>
            <person name="Du Pasquier L."/>
            <person name="Boudinot P."/>
            <person name="Liberles D.A."/>
            <person name="Volff J.N."/>
            <person name="Philippe H."/>
            <person name="Lenhard B."/>
            <person name="Roest Crollius H."/>
            <person name="Wincker P."/>
            <person name="Chourrout D."/>
        </authorList>
    </citation>
    <scope>NUCLEOTIDE SEQUENCE [LARGE SCALE GENOMIC DNA]</scope>
</reference>
<dbReference type="EMBL" id="FN654619">
    <property type="protein sequence ID" value="CBY35368.1"/>
    <property type="molecule type" value="Genomic_DNA"/>
</dbReference>
<proteinExistence type="predicted"/>
<gene>
    <name evidence="4" type="ORF">GSOID_T00027178001</name>
</gene>
<keyword evidence="1" id="KW-1015">Disulfide bond</keyword>
<sequence>MLFFLLFLRLNGATDRPDTIWLPEAETLFDSNFVHDLEQIKNLEAKHEFELPLEVSANKNDFWILHNDDYITIYNKKANQVYMVTGKGLRWNSFERVLRSKVVDPRSKTKNSGIQPLFLAELASSKLKTTHVRSSNNFMPLSTNAHREFLYKFVPSIEDENIKFAFIPTYRRDKVVSIRYLFNQSNEISFGFDLDVTEDIEENSSLADILNRINDVEFDRNQAFSATDDLKSIINMFRKRRSTNRSKRSAFANDASIFLCKNMNGQVFFPVWDRCGEAPSSKTYQQNTAPESVQCWCDDGCLDRQDCCTDFLTSCKGEQSFQNSECIAEKNFECSDSSFEGTTILISTDGFRESYLSERKEFLPTYMKFRECGSFPEFMEPSYPSKTFPNHHTLMTGLYPGQHGIVANKWYDWKKDASCNVFSANTGEHPCNVSSPEEGWWSGDPFWNTVERHDMISASCLWAGNDLTINGEQPTYFWDYGTYGEEPFGYRIYQMLKWLNLPPYPGSGPKEGFRPKFLTLYFDEPDHIGHAFGPYDASGELDAALKRVDFQLQQLMDGLKLYNLEKCVNIVLTTDHGMEQALCEDMVAIAPVFDAANPEIMKTTNFLTKTTTAQMGGLMGSNKSDSFNVMEVIDTVKCTWHGNSFKVWDKYFAPKRLHYDNASPAIEVLLFYMKRDTKIIDYPWDSCSDEGYMGNHGWDTKYGGMKVPLTLYGPKIRPNVVLPPIQNVEVFRLLMDLLGIKSNSPKLMQQFYSKQFSLDGRFEPALKRPTNPGKQPDFSGDVSFPTGVTFNKSSEIAFDVNHKFATYAKCIELDECIQKLKLGFEENPMLEFFDDPFWWHTLKDDMLPRIFTNNVKSLRFGAAFDTTGTGVYVPPTQWMSRTENKWCNRQGVYQPSHMYFILEDEEGSLYPALYPWRHNTSASFESEYSPCIVINEEETRQLYFGNFNCRLTFFIPFVEWWQEKLEIHSVRLLEIERMTGMEFLGEEDRVRRVALRSTMNVEGDLDWAFKEPSSSSVAALCSFLSFSFLFQLIIN</sequence>
<dbReference type="AlphaFoldDB" id="E4YIQ7"/>
<dbReference type="SUPFAM" id="SSF90188">
    <property type="entry name" value="Somatomedin B domain"/>
    <property type="match status" value="1"/>
</dbReference>
<evidence type="ECO:0000259" key="3">
    <source>
        <dbReference type="PROSITE" id="PS50958"/>
    </source>
</evidence>
<dbReference type="PROSITE" id="PS50958">
    <property type="entry name" value="SMB_2"/>
    <property type="match status" value="1"/>
</dbReference>
<name>E4YIQ7_OIKDI</name>
<dbReference type="InterPro" id="IPR036024">
    <property type="entry name" value="Somatomedin_B-like_dom_sf"/>
</dbReference>
<dbReference type="CDD" id="cd16018">
    <property type="entry name" value="Enpp"/>
    <property type="match status" value="1"/>
</dbReference>
<keyword evidence="2" id="KW-0732">Signal</keyword>
<dbReference type="PROSITE" id="PS00524">
    <property type="entry name" value="SMB_1"/>
    <property type="match status" value="1"/>
</dbReference>
<dbReference type="SMART" id="SM00201">
    <property type="entry name" value="SO"/>
    <property type="match status" value="1"/>
</dbReference>
<dbReference type="InterPro" id="IPR017850">
    <property type="entry name" value="Alkaline_phosphatase_core_sf"/>
</dbReference>
<evidence type="ECO:0000313" key="4">
    <source>
        <dbReference type="EMBL" id="CBY35368.1"/>
    </source>
</evidence>
<dbReference type="InterPro" id="IPR002591">
    <property type="entry name" value="Phosphodiest/P_Trfase"/>
</dbReference>
<feature type="signal peptide" evidence="2">
    <location>
        <begin position="1"/>
        <end position="15"/>
    </location>
</feature>
<evidence type="ECO:0000256" key="1">
    <source>
        <dbReference type="ARBA" id="ARBA00023157"/>
    </source>
</evidence>
<dbReference type="Gene3D" id="3.40.720.10">
    <property type="entry name" value="Alkaline Phosphatase, subunit A"/>
    <property type="match status" value="1"/>
</dbReference>